<evidence type="ECO:0000313" key="1">
    <source>
        <dbReference type="EMBL" id="EEZ98524.1"/>
    </source>
</evidence>
<protein>
    <submittedName>
        <fullName evidence="1">Uncharacterized protein</fullName>
    </submittedName>
</protein>
<reference evidence="1 2" key="1">
    <citation type="journal article" date="2008" name="Nature">
        <title>The genome of the model beetle and pest Tribolium castaneum.</title>
        <authorList>
            <consortium name="Tribolium Genome Sequencing Consortium"/>
            <person name="Richards S."/>
            <person name="Gibbs R.A."/>
            <person name="Weinstock G.M."/>
            <person name="Brown S.J."/>
            <person name="Denell R."/>
            <person name="Beeman R.W."/>
            <person name="Gibbs R."/>
            <person name="Beeman R.W."/>
            <person name="Brown S.J."/>
            <person name="Bucher G."/>
            <person name="Friedrich M."/>
            <person name="Grimmelikhuijzen C.J."/>
            <person name="Klingler M."/>
            <person name="Lorenzen M."/>
            <person name="Richards S."/>
            <person name="Roth S."/>
            <person name="Schroder R."/>
            <person name="Tautz D."/>
            <person name="Zdobnov E.M."/>
            <person name="Muzny D."/>
            <person name="Gibbs R.A."/>
            <person name="Weinstock G.M."/>
            <person name="Attaway T."/>
            <person name="Bell S."/>
            <person name="Buhay C.J."/>
            <person name="Chandrabose M.N."/>
            <person name="Chavez D."/>
            <person name="Clerk-Blankenburg K.P."/>
            <person name="Cree A."/>
            <person name="Dao M."/>
            <person name="Davis C."/>
            <person name="Chacko J."/>
            <person name="Dinh H."/>
            <person name="Dugan-Rocha S."/>
            <person name="Fowler G."/>
            <person name="Garner T.T."/>
            <person name="Garnes J."/>
            <person name="Gnirke A."/>
            <person name="Hawes A."/>
            <person name="Hernandez J."/>
            <person name="Hines S."/>
            <person name="Holder M."/>
            <person name="Hume J."/>
            <person name="Jhangiani S.N."/>
            <person name="Joshi V."/>
            <person name="Khan Z.M."/>
            <person name="Jackson L."/>
            <person name="Kovar C."/>
            <person name="Kowis A."/>
            <person name="Lee S."/>
            <person name="Lewis L.R."/>
            <person name="Margolis J."/>
            <person name="Morgan M."/>
            <person name="Nazareth L.V."/>
            <person name="Nguyen N."/>
            <person name="Okwuonu G."/>
            <person name="Parker D."/>
            <person name="Richards S."/>
            <person name="Ruiz S.J."/>
            <person name="Santibanez J."/>
            <person name="Savard J."/>
            <person name="Scherer S.E."/>
            <person name="Schneider B."/>
            <person name="Sodergren E."/>
            <person name="Tautz D."/>
            <person name="Vattahil S."/>
            <person name="Villasana D."/>
            <person name="White C.S."/>
            <person name="Wright R."/>
            <person name="Park Y."/>
            <person name="Beeman R.W."/>
            <person name="Lord J."/>
            <person name="Oppert B."/>
            <person name="Lorenzen M."/>
            <person name="Brown S."/>
            <person name="Wang L."/>
            <person name="Savard J."/>
            <person name="Tautz D."/>
            <person name="Richards S."/>
            <person name="Weinstock G."/>
            <person name="Gibbs R.A."/>
            <person name="Liu Y."/>
            <person name="Worley K."/>
            <person name="Weinstock G."/>
            <person name="Elsik C.G."/>
            <person name="Reese J.T."/>
            <person name="Elhaik E."/>
            <person name="Landan G."/>
            <person name="Graur D."/>
            <person name="Arensburger P."/>
            <person name="Atkinson P."/>
            <person name="Beeman R.W."/>
            <person name="Beidler J."/>
            <person name="Brown S.J."/>
            <person name="Demuth J.P."/>
            <person name="Drury D.W."/>
            <person name="Du Y.Z."/>
            <person name="Fujiwara H."/>
            <person name="Lorenzen M."/>
            <person name="Maselli V."/>
            <person name="Osanai M."/>
            <person name="Park Y."/>
            <person name="Robertson H.M."/>
            <person name="Tu Z."/>
            <person name="Wang J.J."/>
            <person name="Wang S."/>
            <person name="Richards S."/>
            <person name="Song H."/>
            <person name="Zhang L."/>
            <person name="Sodergren E."/>
            <person name="Werner D."/>
            <person name="Stanke M."/>
            <person name="Morgenstern B."/>
            <person name="Solovyev V."/>
            <person name="Kosarev P."/>
            <person name="Brown G."/>
            <person name="Chen H.C."/>
            <person name="Ermolaeva O."/>
            <person name="Hlavina W."/>
            <person name="Kapustin Y."/>
            <person name="Kiryutin B."/>
            <person name="Kitts P."/>
            <person name="Maglott D."/>
            <person name="Pruitt K."/>
            <person name="Sapojnikov V."/>
            <person name="Souvorov A."/>
            <person name="Mackey A.J."/>
            <person name="Waterhouse R.M."/>
            <person name="Wyder S."/>
            <person name="Zdobnov E.M."/>
            <person name="Zdobnov E.M."/>
            <person name="Wyder S."/>
            <person name="Kriventseva E.V."/>
            <person name="Kadowaki T."/>
            <person name="Bork P."/>
            <person name="Aranda M."/>
            <person name="Bao R."/>
            <person name="Beermann A."/>
            <person name="Berns N."/>
            <person name="Bolognesi R."/>
            <person name="Bonneton F."/>
            <person name="Bopp D."/>
            <person name="Brown S.J."/>
            <person name="Bucher G."/>
            <person name="Butts T."/>
            <person name="Chaumot A."/>
            <person name="Denell R.E."/>
            <person name="Ferrier D.E."/>
            <person name="Friedrich M."/>
            <person name="Gordon C.M."/>
            <person name="Jindra M."/>
            <person name="Klingler M."/>
            <person name="Lan Q."/>
            <person name="Lattorff H.M."/>
            <person name="Laudet V."/>
            <person name="von Levetsow C."/>
            <person name="Liu Z."/>
            <person name="Lutz R."/>
            <person name="Lynch J.A."/>
            <person name="da Fonseca R.N."/>
            <person name="Posnien N."/>
            <person name="Reuter R."/>
            <person name="Roth S."/>
            <person name="Savard J."/>
            <person name="Schinko J.B."/>
            <person name="Schmitt C."/>
            <person name="Schoppmeier M."/>
            <person name="Schroder R."/>
            <person name="Shippy T.D."/>
            <person name="Simonnet F."/>
            <person name="Marques-Souza H."/>
            <person name="Tautz D."/>
            <person name="Tomoyasu Y."/>
            <person name="Trauner J."/>
            <person name="Van der Zee M."/>
            <person name="Vervoort M."/>
            <person name="Wittkopp N."/>
            <person name="Wimmer E.A."/>
            <person name="Yang X."/>
            <person name="Jones A.K."/>
            <person name="Sattelle D.B."/>
            <person name="Ebert P.R."/>
            <person name="Nelson D."/>
            <person name="Scott J.G."/>
            <person name="Beeman R.W."/>
            <person name="Muthukrishnan S."/>
            <person name="Kramer K.J."/>
            <person name="Arakane Y."/>
            <person name="Beeman R.W."/>
            <person name="Zhu Q."/>
            <person name="Hogenkamp D."/>
            <person name="Dixit R."/>
            <person name="Oppert B."/>
            <person name="Jiang H."/>
            <person name="Zou Z."/>
            <person name="Marshall J."/>
            <person name="Elpidina E."/>
            <person name="Vinokurov K."/>
            <person name="Oppert C."/>
            <person name="Zou Z."/>
            <person name="Evans J."/>
            <person name="Lu Z."/>
            <person name="Zhao P."/>
            <person name="Sumathipala N."/>
            <person name="Altincicek B."/>
            <person name="Vilcinskas A."/>
            <person name="Williams M."/>
            <person name="Hultmark D."/>
            <person name="Hetru C."/>
            <person name="Jiang H."/>
            <person name="Grimmelikhuijzen C.J."/>
            <person name="Hauser F."/>
            <person name="Cazzamali G."/>
            <person name="Williamson M."/>
            <person name="Park Y."/>
            <person name="Li B."/>
            <person name="Tanaka Y."/>
            <person name="Predel R."/>
            <person name="Neupert S."/>
            <person name="Schachtner J."/>
            <person name="Verleyen P."/>
            <person name="Raible F."/>
            <person name="Bork P."/>
            <person name="Friedrich M."/>
            <person name="Walden K.K."/>
            <person name="Robertson H.M."/>
            <person name="Angeli S."/>
            <person name="Foret S."/>
            <person name="Bucher G."/>
            <person name="Schuetz S."/>
            <person name="Maleszka R."/>
            <person name="Wimmer E.A."/>
            <person name="Beeman R.W."/>
            <person name="Lorenzen M."/>
            <person name="Tomoyasu Y."/>
            <person name="Miller S.C."/>
            <person name="Grossmann D."/>
            <person name="Bucher G."/>
        </authorList>
    </citation>
    <scope>NUCLEOTIDE SEQUENCE [LARGE SCALE GENOMIC DNA]</scope>
    <source>
        <strain evidence="1 2">Georgia GA2</strain>
    </source>
</reference>
<proteinExistence type="predicted"/>
<gene>
    <name evidence="1" type="primary">GLEAN_01028</name>
    <name evidence="1" type="ORF">TcasGA2_TC001028</name>
</gene>
<accession>D6W9P8</accession>
<name>D6W9P8_TRICA</name>
<dbReference type="EMBL" id="KQ971312">
    <property type="protein sequence ID" value="EEZ98524.1"/>
    <property type="molecule type" value="Genomic_DNA"/>
</dbReference>
<dbReference type="AlphaFoldDB" id="D6W9P8"/>
<dbReference type="Proteomes" id="UP000007266">
    <property type="component" value="Linkage group 2"/>
</dbReference>
<evidence type="ECO:0000313" key="2">
    <source>
        <dbReference type="Proteomes" id="UP000007266"/>
    </source>
</evidence>
<dbReference type="HOGENOM" id="CLU_2295208_0_0_1"/>
<reference evidence="1 2" key="2">
    <citation type="journal article" date="2010" name="Nucleic Acids Res.">
        <title>BeetleBase in 2010: revisions to provide comprehensive genomic information for Tribolium castaneum.</title>
        <authorList>
            <person name="Kim H.S."/>
            <person name="Murphy T."/>
            <person name="Xia J."/>
            <person name="Caragea D."/>
            <person name="Park Y."/>
            <person name="Beeman R.W."/>
            <person name="Lorenzen M.D."/>
            <person name="Butcher S."/>
            <person name="Manak J.R."/>
            <person name="Brown S.J."/>
        </authorList>
    </citation>
    <scope>GENOME REANNOTATION</scope>
    <source>
        <strain evidence="1 2">Georgia GA2</strain>
    </source>
</reference>
<keyword evidence="2" id="KW-1185">Reference proteome</keyword>
<organism evidence="1 2">
    <name type="scientific">Tribolium castaneum</name>
    <name type="common">Red flour beetle</name>
    <dbReference type="NCBI Taxonomy" id="7070"/>
    <lineage>
        <taxon>Eukaryota</taxon>
        <taxon>Metazoa</taxon>
        <taxon>Ecdysozoa</taxon>
        <taxon>Arthropoda</taxon>
        <taxon>Hexapoda</taxon>
        <taxon>Insecta</taxon>
        <taxon>Pterygota</taxon>
        <taxon>Neoptera</taxon>
        <taxon>Endopterygota</taxon>
        <taxon>Coleoptera</taxon>
        <taxon>Polyphaga</taxon>
        <taxon>Cucujiformia</taxon>
        <taxon>Tenebrionidae</taxon>
        <taxon>Tenebrionidae incertae sedis</taxon>
        <taxon>Tribolium</taxon>
    </lineage>
</organism>
<sequence>MPSTIQKATIGSGAQCACREVEPLSHGKVDKRRFEGWRLAEARGWDGGHGPATMAMGARWRVPGPGQSPRLGCSMEIYLNREVGETRSWRERSLGYFRSFA</sequence>